<comment type="caution">
    <text evidence="2">The sequence shown here is derived from an EMBL/GenBank/DDBJ whole genome shotgun (WGS) entry which is preliminary data.</text>
</comment>
<name>A0AAD3CGZ5_9STRA</name>
<feature type="compositionally biased region" description="Low complexity" evidence="1">
    <location>
        <begin position="174"/>
        <end position="183"/>
    </location>
</feature>
<evidence type="ECO:0000313" key="3">
    <source>
        <dbReference type="Proteomes" id="UP001054902"/>
    </source>
</evidence>
<feature type="region of interest" description="Disordered" evidence="1">
    <location>
        <begin position="50"/>
        <end position="78"/>
    </location>
</feature>
<evidence type="ECO:0000313" key="2">
    <source>
        <dbReference type="EMBL" id="GFH45927.1"/>
    </source>
</evidence>
<dbReference type="Proteomes" id="UP001054902">
    <property type="component" value="Unassembled WGS sequence"/>
</dbReference>
<accession>A0AAD3CGZ5</accession>
<evidence type="ECO:0008006" key="4">
    <source>
        <dbReference type="Google" id="ProtNLM"/>
    </source>
</evidence>
<organism evidence="2 3">
    <name type="scientific">Chaetoceros tenuissimus</name>
    <dbReference type="NCBI Taxonomy" id="426638"/>
    <lineage>
        <taxon>Eukaryota</taxon>
        <taxon>Sar</taxon>
        <taxon>Stramenopiles</taxon>
        <taxon>Ochrophyta</taxon>
        <taxon>Bacillariophyta</taxon>
        <taxon>Coscinodiscophyceae</taxon>
        <taxon>Chaetocerotophycidae</taxon>
        <taxon>Chaetocerotales</taxon>
        <taxon>Chaetocerotaceae</taxon>
        <taxon>Chaetoceros</taxon>
    </lineage>
</organism>
<protein>
    <recommendedName>
        <fullName evidence="4">Stc1 domain-containing protein</fullName>
    </recommendedName>
</protein>
<feature type="compositionally biased region" description="Basic residues" evidence="1">
    <location>
        <begin position="184"/>
        <end position="194"/>
    </location>
</feature>
<reference evidence="2 3" key="1">
    <citation type="journal article" date="2021" name="Sci. Rep.">
        <title>The genome of the diatom Chaetoceros tenuissimus carries an ancient integrated fragment of an extant virus.</title>
        <authorList>
            <person name="Hongo Y."/>
            <person name="Kimura K."/>
            <person name="Takaki Y."/>
            <person name="Yoshida Y."/>
            <person name="Baba S."/>
            <person name="Kobayashi G."/>
            <person name="Nagasaki K."/>
            <person name="Hano T."/>
            <person name="Tomaru Y."/>
        </authorList>
    </citation>
    <scope>NUCLEOTIDE SEQUENCE [LARGE SCALE GENOMIC DNA]</scope>
    <source>
        <strain evidence="2 3">NIES-3715</strain>
    </source>
</reference>
<keyword evidence="3" id="KW-1185">Reference proteome</keyword>
<proteinExistence type="predicted"/>
<sequence length="194" mass="21589">MSTPVVTDKWAGNFDCSICRRKRLVGSEFSSKALERFRKTGSALKCKKCVSEQETKEREAAAKRRAASETSGTGSLGNEKHVCASCKNSLPQADYNRNQLAKKEKARCRKCVEKAIQNEEAGRKSSREDKISDLKKKIEQMNLKGDIKEKVRLESELSALEAEHVTGLKPIKMSSAGRGSWRARAGRGRGRGRK</sequence>
<gene>
    <name evidence="2" type="ORF">CTEN210_02401</name>
</gene>
<feature type="region of interest" description="Disordered" evidence="1">
    <location>
        <begin position="162"/>
        <end position="194"/>
    </location>
</feature>
<feature type="compositionally biased region" description="Basic and acidic residues" evidence="1">
    <location>
        <begin position="50"/>
        <end position="62"/>
    </location>
</feature>
<dbReference type="AlphaFoldDB" id="A0AAD3CGZ5"/>
<dbReference type="EMBL" id="BLLK01000022">
    <property type="protein sequence ID" value="GFH45927.1"/>
    <property type="molecule type" value="Genomic_DNA"/>
</dbReference>
<evidence type="ECO:0000256" key="1">
    <source>
        <dbReference type="SAM" id="MobiDB-lite"/>
    </source>
</evidence>